<gene>
    <name evidence="4" type="ORF">M421DRAFT_230476</name>
</gene>
<dbReference type="Proteomes" id="UP000800082">
    <property type="component" value="Unassembled WGS sequence"/>
</dbReference>
<evidence type="ECO:0000313" key="4">
    <source>
        <dbReference type="EMBL" id="KAF1926015.1"/>
    </source>
</evidence>
<dbReference type="InterPro" id="IPR017441">
    <property type="entry name" value="Protein_kinase_ATP_BS"/>
</dbReference>
<dbReference type="GeneID" id="54346045"/>
<keyword evidence="5" id="KW-1185">Reference proteome</keyword>
<feature type="binding site" evidence="1">
    <location>
        <position position="361"/>
    </location>
    <ligand>
        <name>ATP</name>
        <dbReference type="ChEBI" id="CHEBI:30616"/>
    </ligand>
</feature>
<organism evidence="4 5">
    <name type="scientific">Didymella exigua CBS 183.55</name>
    <dbReference type="NCBI Taxonomy" id="1150837"/>
    <lineage>
        <taxon>Eukaryota</taxon>
        <taxon>Fungi</taxon>
        <taxon>Dikarya</taxon>
        <taxon>Ascomycota</taxon>
        <taxon>Pezizomycotina</taxon>
        <taxon>Dothideomycetes</taxon>
        <taxon>Pleosporomycetidae</taxon>
        <taxon>Pleosporales</taxon>
        <taxon>Pleosporineae</taxon>
        <taxon>Didymellaceae</taxon>
        <taxon>Didymella</taxon>
    </lineage>
</organism>
<name>A0A6A5RCN8_9PLEO</name>
<dbReference type="EMBL" id="ML978980">
    <property type="protein sequence ID" value="KAF1926015.1"/>
    <property type="molecule type" value="Genomic_DNA"/>
</dbReference>
<sequence>MHPRSQHSRHVTTSTAAFVQICLTDLLHTTVHHEATSNAHLPLERRCYQLSTGAPRVLRARVCVLTGTIGLQNHGCERRIARDSCAAWMAHTCLYYCGLVVLLPARWIADKGWTSAHLPTLPANRLCHRYFRPANVISSVLVTCPKSCTAHAIISIGSIAEHRHHTMAPRLRDTEQVLEYMDEHLTSTVFRGEKQRFLPRPNFEAVTAEDVVRILVKKDGDLYLGPAEEEEFVRKIITSGRKMFATCIYAEISLACVKALFECGLSDARFPFKEDDCTAQKYKRKFKKDYLERQRLFNAAYFQLNSEQIWTGHTAKPLILDEGESALLGKGAFGNVYKIWIHPAQRSFSSGANKHGQFAMKVTQHEGTREVSFHRAMADLSHIHLLKCLASFTFSSQYNMIYEKADCDVERFMEKHSNARQLADLRPDDLAQQLFGLADALCVIHNQGQTDPGDTSSLLAPSSVQPKTGYIHDIKPENLLMFIYENDDGRKTYWFRLSDFSCAKVVETLISGTTKNRRSWQTVSKSGTPIYRAPEAADEGKTSRPYDLWSLGCVYLELLVWFLDGYAALNDFRDKRECPVTPGGREDEGFYYKSQKGDNFKLRDLVVEKIQSVSERCNGSLQHIARVIPKLLKIDPQRRPTAEQLVRQLKVIDKGTRPPVEVMSGRQTPSGAGRLSPPSDVSHGDSDSSFDGMIKVQHPTE</sequence>
<dbReference type="RefSeq" id="XP_033446267.1">
    <property type="nucleotide sequence ID" value="XM_033588398.1"/>
</dbReference>
<keyword evidence="4" id="KW-0808">Transferase</keyword>
<keyword evidence="1" id="KW-0067">ATP-binding</keyword>
<dbReference type="SMART" id="SM00220">
    <property type="entry name" value="S_TKc"/>
    <property type="match status" value="1"/>
</dbReference>
<keyword evidence="1" id="KW-0547">Nucleotide-binding</keyword>
<dbReference type="PANTHER" id="PTHR24359">
    <property type="entry name" value="SERINE/THREONINE-PROTEIN KINASE SBK1"/>
    <property type="match status" value="1"/>
</dbReference>
<evidence type="ECO:0000256" key="1">
    <source>
        <dbReference type="PROSITE-ProRule" id="PRU10141"/>
    </source>
</evidence>
<keyword evidence="4" id="KW-0418">Kinase</keyword>
<dbReference type="InterPro" id="IPR011009">
    <property type="entry name" value="Kinase-like_dom_sf"/>
</dbReference>
<dbReference type="AlphaFoldDB" id="A0A6A5RCN8"/>
<dbReference type="PANTHER" id="PTHR24359:SF1">
    <property type="entry name" value="INHIBITOR OF NUCLEAR FACTOR KAPPA-B KINASE EPSILON SUBUNIT HOMOLOG 1-RELATED"/>
    <property type="match status" value="1"/>
</dbReference>
<protein>
    <submittedName>
        <fullName evidence="4">Kinase-like protein</fullName>
    </submittedName>
</protein>
<evidence type="ECO:0000313" key="5">
    <source>
        <dbReference type="Proteomes" id="UP000800082"/>
    </source>
</evidence>
<feature type="region of interest" description="Disordered" evidence="2">
    <location>
        <begin position="656"/>
        <end position="701"/>
    </location>
</feature>
<dbReference type="SUPFAM" id="SSF56112">
    <property type="entry name" value="Protein kinase-like (PK-like)"/>
    <property type="match status" value="1"/>
</dbReference>
<dbReference type="InterPro" id="IPR000719">
    <property type="entry name" value="Prot_kinase_dom"/>
</dbReference>
<dbReference type="GO" id="GO:0005524">
    <property type="term" value="F:ATP binding"/>
    <property type="evidence" value="ECO:0007669"/>
    <property type="project" value="UniProtKB-UniRule"/>
</dbReference>
<dbReference type="GO" id="GO:0004674">
    <property type="term" value="F:protein serine/threonine kinase activity"/>
    <property type="evidence" value="ECO:0007669"/>
    <property type="project" value="TreeGrafter"/>
</dbReference>
<dbReference type="Gene3D" id="1.10.510.10">
    <property type="entry name" value="Transferase(Phosphotransferase) domain 1"/>
    <property type="match status" value="1"/>
</dbReference>
<evidence type="ECO:0000256" key="2">
    <source>
        <dbReference type="SAM" id="MobiDB-lite"/>
    </source>
</evidence>
<accession>A0A6A5RCN8</accession>
<feature type="domain" description="Protein kinase" evidence="3">
    <location>
        <begin position="322"/>
        <end position="652"/>
    </location>
</feature>
<evidence type="ECO:0000259" key="3">
    <source>
        <dbReference type="PROSITE" id="PS50011"/>
    </source>
</evidence>
<dbReference type="Pfam" id="PF00069">
    <property type="entry name" value="Pkinase"/>
    <property type="match status" value="1"/>
</dbReference>
<reference evidence="4" key="1">
    <citation type="journal article" date="2020" name="Stud. Mycol.">
        <title>101 Dothideomycetes genomes: a test case for predicting lifestyles and emergence of pathogens.</title>
        <authorList>
            <person name="Haridas S."/>
            <person name="Albert R."/>
            <person name="Binder M."/>
            <person name="Bloem J."/>
            <person name="Labutti K."/>
            <person name="Salamov A."/>
            <person name="Andreopoulos B."/>
            <person name="Baker S."/>
            <person name="Barry K."/>
            <person name="Bills G."/>
            <person name="Bluhm B."/>
            <person name="Cannon C."/>
            <person name="Castanera R."/>
            <person name="Culley D."/>
            <person name="Daum C."/>
            <person name="Ezra D."/>
            <person name="Gonzalez J."/>
            <person name="Henrissat B."/>
            <person name="Kuo A."/>
            <person name="Liang C."/>
            <person name="Lipzen A."/>
            <person name="Lutzoni F."/>
            <person name="Magnuson J."/>
            <person name="Mondo S."/>
            <person name="Nolan M."/>
            <person name="Ohm R."/>
            <person name="Pangilinan J."/>
            <person name="Park H.-J."/>
            <person name="Ramirez L."/>
            <person name="Alfaro M."/>
            <person name="Sun H."/>
            <person name="Tritt A."/>
            <person name="Yoshinaga Y."/>
            <person name="Zwiers L.-H."/>
            <person name="Turgeon B."/>
            <person name="Goodwin S."/>
            <person name="Spatafora J."/>
            <person name="Crous P."/>
            <person name="Grigoriev I."/>
        </authorList>
    </citation>
    <scope>NUCLEOTIDE SEQUENCE</scope>
    <source>
        <strain evidence="4">CBS 183.55</strain>
    </source>
</reference>
<dbReference type="PROSITE" id="PS50011">
    <property type="entry name" value="PROTEIN_KINASE_DOM"/>
    <property type="match status" value="1"/>
</dbReference>
<proteinExistence type="predicted"/>
<dbReference type="OrthoDB" id="248923at2759"/>
<dbReference type="PROSITE" id="PS00107">
    <property type="entry name" value="PROTEIN_KINASE_ATP"/>
    <property type="match status" value="1"/>
</dbReference>